<dbReference type="EMBL" id="UOFV01000056">
    <property type="protein sequence ID" value="VAW95430.1"/>
    <property type="molecule type" value="Genomic_DNA"/>
</dbReference>
<name>A0A3B1A1I4_9ZZZZ</name>
<evidence type="ECO:0000313" key="1">
    <source>
        <dbReference type="EMBL" id="VAW95430.1"/>
    </source>
</evidence>
<dbReference type="InterPro" id="IPR021953">
    <property type="entry name" value="DUF3570"/>
</dbReference>
<proteinExistence type="predicted"/>
<sequence length="69" mass="7408">MQLKKTRQGPRNIRRQLAAATCSLLAGASHAGSLIASGDNWKIDSALLIYAEKDRVSLAEGILSISKEI</sequence>
<feature type="non-terminal residue" evidence="1">
    <location>
        <position position="69"/>
    </location>
</feature>
<gene>
    <name evidence="1" type="ORF">MNBD_GAMMA19-1806</name>
</gene>
<dbReference type="AlphaFoldDB" id="A0A3B1A1I4"/>
<reference evidence="1" key="1">
    <citation type="submission" date="2018-06" db="EMBL/GenBank/DDBJ databases">
        <authorList>
            <person name="Zhirakovskaya E."/>
        </authorList>
    </citation>
    <scope>NUCLEOTIDE SEQUENCE</scope>
</reference>
<dbReference type="Pfam" id="PF12094">
    <property type="entry name" value="DUF3570"/>
    <property type="match status" value="1"/>
</dbReference>
<organism evidence="1">
    <name type="scientific">hydrothermal vent metagenome</name>
    <dbReference type="NCBI Taxonomy" id="652676"/>
    <lineage>
        <taxon>unclassified sequences</taxon>
        <taxon>metagenomes</taxon>
        <taxon>ecological metagenomes</taxon>
    </lineage>
</organism>
<accession>A0A3B1A1I4</accession>
<protein>
    <submittedName>
        <fullName evidence="1">Uncharacterized protein</fullName>
    </submittedName>
</protein>